<sequence>MKLETCVYSLYKIYPEHGKRVVRPDGKVHIFLSDKAFRSTELKRNRSLPYKEQKTYGQENVKKKKVNKTTHTLNRAVAGVSLEAILTKTNAANEANKAARAAKTALNKEKKPAPQMVKTPKPVRATAPPIGGKH</sequence>
<gene>
    <name evidence="4" type="ORF">HPLM_LOCUS6219</name>
</gene>
<organism evidence="6">
    <name type="scientific">Haemonchus placei</name>
    <name type="common">Barber's pole worm</name>
    <dbReference type="NCBI Taxonomy" id="6290"/>
    <lineage>
        <taxon>Eukaryota</taxon>
        <taxon>Metazoa</taxon>
        <taxon>Ecdysozoa</taxon>
        <taxon>Nematoda</taxon>
        <taxon>Chromadorea</taxon>
        <taxon>Rhabditida</taxon>
        <taxon>Rhabditina</taxon>
        <taxon>Rhabditomorpha</taxon>
        <taxon>Strongyloidea</taxon>
        <taxon>Trichostrongylidae</taxon>
        <taxon>Haemonchus</taxon>
    </lineage>
</organism>
<reference evidence="6" key="1">
    <citation type="submission" date="2017-02" db="UniProtKB">
        <authorList>
            <consortium name="WormBaseParasite"/>
        </authorList>
    </citation>
    <scope>IDENTIFICATION</scope>
</reference>
<dbReference type="Pfam" id="PF01246">
    <property type="entry name" value="Ribosomal_L24e"/>
    <property type="match status" value="1"/>
</dbReference>
<evidence type="ECO:0000313" key="6">
    <source>
        <dbReference type="WBParaSite" id="HPLM_0000622701-mRNA-1"/>
    </source>
</evidence>
<dbReference type="STRING" id="6290.A0A0N4W7U1"/>
<dbReference type="Proteomes" id="UP000268014">
    <property type="component" value="Unassembled WGS sequence"/>
</dbReference>
<reference evidence="4 5" key="2">
    <citation type="submission" date="2018-11" db="EMBL/GenBank/DDBJ databases">
        <authorList>
            <consortium name="Pathogen Informatics"/>
        </authorList>
    </citation>
    <scope>NUCLEOTIDE SEQUENCE [LARGE SCALE GENOMIC DNA]</scope>
    <source>
        <strain evidence="4 5">MHpl1</strain>
    </source>
</reference>
<dbReference type="Gene3D" id="2.30.170.20">
    <property type="entry name" value="Ribosomal protein L24e"/>
    <property type="match status" value="1"/>
</dbReference>
<dbReference type="OMA" id="QVFRRMH"/>
<dbReference type="AlphaFoldDB" id="A0A0N4W7U1"/>
<feature type="compositionally biased region" description="Low complexity" evidence="2">
    <location>
        <begin position="96"/>
        <end position="105"/>
    </location>
</feature>
<dbReference type="OrthoDB" id="1727108at2759"/>
<evidence type="ECO:0000259" key="3">
    <source>
        <dbReference type="Pfam" id="PF01246"/>
    </source>
</evidence>
<feature type="domain" description="Large ribosomal subunit protein eL24-related N-terminal" evidence="3">
    <location>
        <begin position="1"/>
        <end position="45"/>
    </location>
</feature>
<feature type="region of interest" description="Disordered" evidence="2">
    <location>
        <begin position="96"/>
        <end position="134"/>
    </location>
</feature>
<comment type="similarity">
    <text evidence="1">Belongs to the eukaryotic ribosomal protein eL24 family.</text>
</comment>
<dbReference type="EMBL" id="UZAF01016461">
    <property type="protein sequence ID" value="VDO28336.1"/>
    <property type="molecule type" value="Genomic_DNA"/>
</dbReference>
<protein>
    <submittedName>
        <fullName evidence="6">Signal recognition particle protein Srp19</fullName>
    </submittedName>
</protein>
<evidence type="ECO:0000313" key="4">
    <source>
        <dbReference type="EMBL" id="VDO28336.1"/>
    </source>
</evidence>
<keyword evidence="5" id="KW-1185">Reference proteome</keyword>
<evidence type="ECO:0000256" key="1">
    <source>
        <dbReference type="ARBA" id="ARBA00005647"/>
    </source>
</evidence>
<evidence type="ECO:0000313" key="5">
    <source>
        <dbReference type="Proteomes" id="UP000268014"/>
    </source>
</evidence>
<dbReference type="SUPFAM" id="SSF57716">
    <property type="entry name" value="Glucocorticoid receptor-like (DNA-binding domain)"/>
    <property type="match status" value="1"/>
</dbReference>
<dbReference type="InterPro" id="IPR000988">
    <property type="entry name" value="Ribosomal_eL24-rel_N"/>
</dbReference>
<dbReference type="Gene3D" id="6.10.250.1270">
    <property type="match status" value="1"/>
</dbReference>
<name>A0A0N4W7U1_HAEPC</name>
<dbReference type="InterPro" id="IPR038630">
    <property type="entry name" value="L24e/L24_sf"/>
</dbReference>
<dbReference type="WBParaSite" id="HPLM_0000622701-mRNA-1">
    <property type="protein sequence ID" value="HPLM_0000622701-mRNA-1"/>
    <property type="gene ID" value="HPLM_0000622701"/>
</dbReference>
<accession>A0A0N4W7U1</accession>
<proteinExistence type="inferred from homology"/>
<evidence type="ECO:0000256" key="2">
    <source>
        <dbReference type="SAM" id="MobiDB-lite"/>
    </source>
</evidence>